<reference evidence="2 3" key="1">
    <citation type="submission" date="2019-05" db="EMBL/GenBank/DDBJ databases">
        <title>Burkholderia sp. DHOD12, isolated from subtropical forest soil.</title>
        <authorList>
            <person name="Gao Z.-H."/>
            <person name="Qiu L.-H."/>
        </authorList>
    </citation>
    <scope>NUCLEOTIDE SEQUENCE [LARGE SCALE GENOMIC DNA]</scope>
    <source>
        <strain evidence="2 3">DHOD12</strain>
    </source>
</reference>
<dbReference type="AlphaFoldDB" id="A0A4P8IWS2"/>
<dbReference type="Proteomes" id="UP000298656">
    <property type="component" value="Chromosome 2"/>
</dbReference>
<dbReference type="Pfam" id="PF13663">
    <property type="entry name" value="DUF4148"/>
    <property type="match status" value="1"/>
</dbReference>
<feature type="region of interest" description="Disordered" evidence="1">
    <location>
        <begin position="67"/>
        <end position="97"/>
    </location>
</feature>
<gene>
    <name evidence="2" type="ORF">FAZ95_28120</name>
</gene>
<feature type="compositionally biased region" description="Low complexity" evidence="1">
    <location>
        <begin position="67"/>
        <end position="87"/>
    </location>
</feature>
<proteinExistence type="predicted"/>
<accession>A0A4P8IWS2</accession>
<dbReference type="KEGG" id="tvl:FAZ95_28120"/>
<organism evidence="2 3">
    <name type="scientific">Trinickia violacea</name>
    <dbReference type="NCBI Taxonomy" id="2571746"/>
    <lineage>
        <taxon>Bacteria</taxon>
        <taxon>Pseudomonadati</taxon>
        <taxon>Pseudomonadota</taxon>
        <taxon>Betaproteobacteria</taxon>
        <taxon>Burkholderiales</taxon>
        <taxon>Burkholderiaceae</taxon>
        <taxon>Trinickia</taxon>
    </lineage>
</organism>
<name>A0A4P8IWS2_9BURK</name>
<dbReference type="InterPro" id="IPR025421">
    <property type="entry name" value="DUF4148"/>
</dbReference>
<evidence type="ECO:0000256" key="1">
    <source>
        <dbReference type="SAM" id="MobiDB-lite"/>
    </source>
</evidence>
<evidence type="ECO:0000313" key="3">
    <source>
        <dbReference type="Proteomes" id="UP000298656"/>
    </source>
</evidence>
<evidence type="ECO:0000313" key="2">
    <source>
        <dbReference type="EMBL" id="QCP52971.1"/>
    </source>
</evidence>
<sequence length="130" mass="13445">MVLQERAKSSQEPLMPFEAARNPGANFMIRLASGMSSMMLEDTMNTLTLIPIAALTLCTTLAYAGDNSDASSTASDSNAAMTSDAVGGTSGGGSMSGAAIGKTRAEVYQELLRAQKDGSLDRLNALYGGQ</sequence>
<keyword evidence="3" id="KW-1185">Reference proteome</keyword>
<protein>
    <submittedName>
        <fullName evidence="2">DUF4148 domain-containing protein</fullName>
    </submittedName>
</protein>
<dbReference type="OrthoDB" id="9114320at2"/>
<dbReference type="EMBL" id="CP040078">
    <property type="protein sequence ID" value="QCP52971.1"/>
    <property type="molecule type" value="Genomic_DNA"/>
</dbReference>